<gene>
    <name evidence="1" type="ORF">IB285_03695</name>
</gene>
<reference evidence="1 2" key="1">
    <citation type="submission" date="2020-09" db="EMBL/GenBank/DDBJ databases">
        <authorList>
            <person name="Yoon J.-W."/>
        </authorList>
    </citation>
    <scope>NUCLEOTIDE SEQUENCE [LARGE SCALE GENOMIC DNA]</scope>
    <source>
        <strain evidence="1 2">KMU-140</strain>
    </source>
</reference>
<dbReference type="RefSeq" id="WP_190786906.1">
    <property type="nucleotide sequence ID" value="NZ_JACXLC010000001.1"/>
</dbReference>
<evidence type="ECO:0000313" key="2">
    <source>
        <dbReference type="Proteomes" id="UP000635384"/>
    </source>
</evidence>
<comment type="caution">
    <text evidence="1">The sequence shown here is derived from an EMBL/GenBank/DDBJ whole genome shotgun (WGS) entry which is preliminary data.</text>
</comment>
<protein>
    <recommendedName>
        <fullName evidence="3">SGNH/GDSL hydrolase family protein</fullName>
    </recommendedName>
</protein>
<organism evidence="1 2">
    <name type="scientific">Erythrobacter rubeus</name>
    <dbReference type="NCBI Taxonomy" id="2760803"/>
    <lineage>
        <taxon>Bacteria</taxon>
        <taxon>Pseudomonadati</taxon>
        <taxon>Pseudomonadota</taxon>
        <taxon>Alphaproteobacteria</taxon>
        <taxon>Sphingomonadales</taxon>
        <taxon>Erythrobacteraceae</taxon>
        <taxon>Erythrobacter/Porphyrobacter group</taxon>
        <taxon>Erythrobacter</taxon>
    </lineage>
</organism>
<keyword evidence="2" id="KW-1185">Reference proteome</keyword>
<evidence type="ECO:0008006" key="3">
    <source>
        <dbReference type="Google" id="ProtNLM"/>
    </source>
</evidence>
<dbReference type="Proteomes" id="UP000635384">
    <property type="component" value="Unassembled WGS sequence"/>
</dbReference>
<evidence type="ECO:0000313" key="1">
    <source>
        <dbReference type="EMBL" id="MBD2841358.1"/>
    </source>
</evidence>
<sequence length="268" mass="30638">MMKAVPLQVMFLGTCRMHDPAHILLENENYNVRTTPHRLHTTSQTLQFIRHILNGNIYSPEMAHLISDFASIKIFEEDVTREDVLADLEPLRRFWSGCHAFVIEISALREHHALLDGEKIIVNNFSSRDQEKHKDRIAENARRGTSWPVLPIDFETSSPSRAHRQMAEIKKALNRPIIWVSHQRPPSDDPKYEIVNKVRLHLSETLRTGAEALNDQFFDPSTVASEMGQEFFFEKGGNDLDHLTPEAAHILAGRYGSMLQSLVGRQVA</sequence>
<accession>A0ABR8KLN7</accession>
<dbReference type="EMBL" id="JACXLC010000001">
    <property type="protein sequence ID" value="MBD2841358.1"/>
    <property type="molecule type" value="Genomic_DNA"/>
</dbReference>
<proteinExistence type="predicted"/>
<name>A0ABR8KLN7_9SPHN</name>